<keyword evidence="3 6" id="KW-0067">ATP-binding</keyword>
<dbReference type="GO" id="GO:0005524">
    <property type="term" value="F:ATP binding"/>
    <property type="evidence" value="ECO:0007669"/>
    <property type="project" value="UniProtKB-KW"/>
</dbReference>
<dbReference type="Pfam" id="PF11721">
    <property type="entry name" value="Malectin"/>
    <property type="match status" value="1"/>
</dbReference>
<feature type="domain" description="Kinesin motor" evidence="8">
    <location>
        <begin position="333"/>
        <end position="554"/>
    </location>
</feature>
<dbReference type="Pfam" id="PF16796">
    <property type="entry name" value="Microtub_bd"/>
    <property type="match status" value="1"/>
</dbReference>
<evidence type="ECO:0000256" key="2">
    <source>
        <dbReference type="ARBA" id="ARBA00022741"/>
    </source>
</evidence>
<dbReference type="PROSITE" id="PS50067">
    <property type="entry name" value="KINESIN_MOTOR_2"/>
    <property type="match status" value="1"/>
</dbReference>
<evidence type="ECO:0000256" key="5">
    <source>
        <dbReference type="PROSITE-ProRule" id="PRU00283"/>
    </source>
</evidence>
<dbReference type="Proteomes" id="UP001189122">
    <property type="component" value="Unassembled WGS sequence"/>
</dbReference>
<dbReference type="Gene3D" id="3.40.850.10">
    <property type="entry name" value="Kinesin motor domain"/>
    <property type="match status" value="2"/>
</dbReference>
<dbReference type="EMBL" id="LR743588">
    <property type="protein sequence ID" value="CAA2613606.1"/>
    <property type="molecule type" value="Genomic_DNA"/>
</dbReference>
<evidence type="ECO:0000256" key="6">
    <source>
        <dbReference type="RuleBase" id="RU000394"/>
    </source>
</evidence>
<dbReference type="PANTHER" id="PTHR47972">
    <property type="entry name" value="KINESIN-LIKE PROTEIN KLP-3"/>
    <property type="match status" value="1"/>
</dbReference>
<dbReference type="SMART" id="SM00129">
    <property type="entry name" value="KISc"/>
    <property type="match status" value="1"/>
</dbReference>
<evidence type="ECO:0000256" key="4">
    <source>
        <dbReference type="ARBA" id="ARBA00023175"/>
    </source>
</evidence>
<evidence type="ECO:0000313" key="9">
    <source>
        <dbReference type="EMBL" id="CAA2613606.1"/>
    </source>
</evidence>
<dbReference type="GO" id="GO:0005874">
    <property type="term" value="C:microtubule"/>
    <property type="evidence" value="ECO:0007669"/>
    <property type="project" value="UniProtKB-KW"/>
</dbReference>
<gene>
    <name evidence="9" type="ORF">SI7747_01000011</name>
</gene>
<name>A0A7I8I935_SPIIN</name>
<keyword evidence="2 6" id="KW-0547">Nucleotide-binding</keyword>
<keyword evidence="7" id="KW-0175">Coiled coil</keyword>
<dbReference type="InterPro" id="IPR036961">
    <property type="entry name" value="Kinesin_motor_dom_sf"/>
</dbReference>
<dbReference type="GO" id="GO:0008017">
    <property type="term" value="F:microtubule binding"/>
    <property type="evidence" value="ECO:0007669"/>
    <property type="project" value="InterPro"/>
</dbReference>
<proteinExistence type="inferred from homology"/>
<evidence type="ECO:0000256" key="7">
    <source>
        <dbReference type="SAM" id="Coils"/>
    </source>
</evidence>
<feature type="coiled-coil region" evidence="7">
    <location>
        <begin position="232"/>
        <end position="259"/>
    </location>
</feature>
<keyword evidence="10" id="KW-1185">Reference proteome</keyword>
<sequence length="802" mass="89989">MKIDGDSHFQGGDVIRTDVTVADTGNCPSTLYQSARYGNISYSFGGFPSGNYLVDLHFAEIIYTNGPKGMRVFDVFIQGEKVLSEVDIYAVVGANKSLVILDVGVSVEENGVIYIKFEGVHGSPSVSGICIRQAQRMIDSSPGRTVGKSGHHLCNKCASEIKHSPMQNRALNPQSIVKYERKIQELESLCKLKTDECYEAWMSLTDANEQLEKLKMELDTRFFQSDSLVTQCEDLKIKYTEEQAKRKKLYNQVQEAKGNIRVFCRCRPMSKEEVSSGYATVVDFEGARDGDLGLLTSGSSKRSFRFDRVFTPRDDQDWDGEDFHHGRNRAEQGVNYRTLEELFKVAREKREAFSYNITVSVLEVYNEQIRDLLATSPSSKNLKVRQASEGAHHVPGIVEARVENIKEVWDVLQVGSNARVVGSNNVNEHSSRSHCMLCIMVRAKNLVNGECTNSKLWLVDLAGSERLAKTDVQGERLKEAQNINRSLSALGDVISALANKSSHIPYRNSKLTHLLQDSLGGDSKVLMLVQISPSENDYGETLSSLNFATRVRGVELGPAKKQIDTGELQKTKQMLKELEGQLQSKADLQSLSDRQQFQVSEALKAKEEACMSLQQKIKELEYKLKEQQHSALYKIKELQWRLKDRRHTQSTENIEHMGEHPEPMLLLSSPLSSACQGLPSSNAINRPVTIHQESILLKGMDSLQEVKRRRERSGLDGGEMENSISSNGFKERKTTALSEAGRLRKTIDSSKVYGRVTRTAATSRVVSTQQRLVTHAVVLNKEQRRASAVGKERERATRVWSR</sequence>
<dbReference type="PROSITE" id="PS00411">
    <property type="entry name" value="KINESIN_MOTOR_1"/>
    <property type="match status" value="1"/>
</dbReference>
<evidence type="ECO:0000256" key="3">
    <source>
        <dbReference type="ARBA" id="ARBA00022840"/>
    </source>
</evidence>
<dbReference type="GO" id="GO:0003777">
    <property type="term" value="F:microtubule motor activity"/>
    <property type="evidence" value="ECO:0007669"/>
    <property type="project" value="InterPro"/>
</dbReference>
<reference evidence="9 10" key="1">
    <citation type="submission" date="2019-12" db="EMBL/GenBank/DDBJ databases">
        <authorList>
            <person name="Scholz U."/>
            <person name="Mascher M."/>
            <person name="Fiebig A."/>
        </authorList>
    </citation>
    <scope>NUCLEOTIDE SEQUENCE</scope>
</reference>
<organism evidence="9">
    <name type="scientific">Spirodela intermedia</name>
    <name type="common">Intermediate duckweed</name>
    <dbReference type="NCBI Taxonomy" id="51605"/>
    <lineage>
        <taxon>Eukaryota</taxon>
        <taxon>Viridiplantae</taxon>
        <taxon>Streptophyta</taxon>
        <taxon>Embryophyta</taxon>
        <taxon>Tracheophyta</taxon>
        <taxon>Spermatophyta</taxon>
        <taxon>Magnoliopsida</taxon>
        <taxon>Liliopsida</taxon>
        <taxon>Araceae</taxon>
        <taxon>Lemnoideae</taxon>
        <taxon>Spirodela</taxon>
    </lineage>
</organism>
<evidence type="ECO:0000256" key="1">
    <source>
        <dbReference type="ARBA" id="ARBA00022701"/>
    </source>
</evidence>
<dbReference type="InterPro" id="IPR027417">
    <property type="entry name" value="P-loop_NTPase"/>
</dbReference>
<evidence type="ECO:0000313" key="10">
    <source>
        <dbReference type="Proteomes" id="UP001189122"/>
    </source>
</evidence>
<dbReference type="InterPro" id="IPR027640">
    <property type="entry name" value="Kinesin-like_fam"/>
</dbReference>
<dbReference type="PANTHER" id="PTHR47972:SF18">
    <property type="entry name" value="KINESIN-LIKE PROTEIN KIN-14R"/>
    <property type="match status" value="1"/>
</dbReference>
<dbReference type="EMBL" id="CACRZD030000001">
    <property type="protein sequence ID" value="CAA6653421.1"/>
    <property type="molecule type" value="Genomic_DNA"/>
</dbReference>
<evidence type="ECO:0000259" key="8">
    <source>
        <dbReference type="PROSITE" id="PS50067"/>
    </source>
</evidence>
<dbReference type="InterPro" id="IPR021720">
    <property type="entry name" value="Malectin_dom"/>
</dbReference>
<dbReference type="AlphaFoldDB" id="A0A7I8I935"/>
<dbReference type="InterPro" id="IPR031852">
    <property type="entry name" value="Vik1/Cik1_MT-bd"/>
</dbReference>
<dbReference type="Pfam" id="PF00225">
    <property type="entry name" value="Kinesin"/>
    <property type="match status" value="1"/>
</dbReference>
<feature type="coiled-coil region" evidence="7">
    <location>
        <begin position="568"/>
        <end position="630"/>
    </location>
</feature>
<keyword evidence="4 6" id="KW-0505">Motor protein</keyword>
<dbReference type="InterPro" id="IPR001752">
    <property type="entry name" value="Kinesin_motor_dom"/>
</dbReference>
<comment type="similarity">
    <text evidence="5 6">Belongs to the TRAFAC class myosin-kinesin ATPase superfamily. Kinesin family.</text>
</comment>
<dbReference type="InterPro" id="IPR019821">
    <property type="entry name" value="Kinesin_motor_CS"/>
</dbReference>
<dbReference type="SUPFAM" id="SSF52540">
    <property type="entry name" value="P-loop containing nucleoside triphosphate hydrolases"/>
    <property type="match status" value="1"/>
</dbReference>
<comment type="caution">
    <text evidence="5">Lacks conserved residue(s) required for the propagation of feature annotation.</text>
</comment>
<dbReference type="Gene3D" id="2.60.120.430">
    <property type="entry name" value="Galactose-binding lectin"/>
    <property type="match status" value="1"/>
</dbReference>
<keyword evidence="1 6" id="KW-0493">Microtubule</keyword>
<accession>A0A7I8I935</accession>
<protein>
    <recommendedName>
        <fullName evidence="6">Kinesin-like protein</fullName>
    </recommendedName>
</protein>
<dbReference type="GO" id="GO:0007018">
    <property type="term" value="P:microtubule-based movement"/>
    <property type="evidence" value="ECO:0007669"/>
    <property type="project" value="InterPro"/>
</dbReference>
<dbReference type="PRINTS" id="PR00380">
    <property type="entry name" value="KINESINHEAVY"/>
</dbReference>